<dbReference type="Proteomes" id="UP000054805">
    <property type="component" value="Unassembled WGS sequence"/>
</dbReference>
<sequence length="67" mass="7988">MHKKNLKQSSSHRYLISNLKLIFCACVVIAFKTDLRRRKARQAKQRTGLTRTKMINLHFLTCDFYML</sequence>
<keyword evidence="3" id="KW-1185">Reference proteome</keyword>
<keyword evidence="1" id="KW-0812">Transmembrane</keyword>
<accession>A0A0V1JFX3</accession>
<reference evidence="2 3" key="1">
    <citation type="submission" date="2015-01" db="EMBL/GenBank/DDBJ databases">
        <title>Evolution of Trichinella species and genotypes.</title>
        <authorList>
            <person name="Korhonen P.K."/>
            <person name="Edoardo P."/>
            <person name="Giuseppe L.R."/>
            <person name="Gasser R.B."/>
        </authorList>
    </citation>
    <scope>NUCLEOTIDE SEQUENCE [LARGE SCALE GENOMIC DNA]</scope>
    <source>
        <strain evidence="2">ISS588</strain>
    </source>
</reference>
<dbReference type="EMBL" id="JYDS01000007">
    <property type="protein sequence ID" value="KRZ33773.1"/>
    <property type="molecule type" value="Genomic_DNA"/>
</dbReference>
<keyword evidence="1" id="KW-1133">Transmembrane helix</keyword>
<evidence type="ECO:0000313" key="3">
    <source>
        <dbReference type="Proteomes" id="UP000054805"/>
    </source>
</evidence>
<comment type="caution">
    <text evidence="2">The sequence shown here is derived from an EMBL/GenBank/DDBJ whole genome shotgun (WGS) entry which is preliminary data.</text>
</comment>
<protein>
    <submittedName>
        <fullName evidence="2">Uncharacterized protein</fullName>
    </submittedName>
</protein>
<evidence type="ECO:0000313" key="2">
    <source>
        <dbReference type="EMBL" id="KRZ33773.1"/>
    </source>
</evidence>
<evidence type="ECO:0000256" key="1">
    <source>
        <dbReference type="SAM" id="Phobius"/>
    </source>
</evidence>
<keyword evidence="1" id="KW-0472">Membrane</keyword>
<dbReference type="AlphaFoldDB" id="A0A0V1JFX3"/>
<name>A0A0V1JFX3_TRIPS</name>
<organism evidence="2 3">
    <name type="scientific">Trichinella pseudospiralis</name>
    <name type="common">Parasitic roundworm</name>
    <dbReference type="NCBI Taxonomy" id="6337"/>
    <lineage>
        <taxon>Eukaryota</taxon>
        <taxon>Metazoa</taxon>
        <taxon>Ecdysozoa</taxon>
        <taxon>Nematoda</taxon>
        <taxon>Enoplea</taxon>
        <taxon>Dorylaimia</taxon>
        <taxon>Trichinellida</taxon>
        <taxon>Trichinellidae</taxon>
        <taxon>Trichinella</taxon>
    </lineage>
</organism>
<gene>
    <name evidence="2" type="ORF">T4B_9711</name>
</gene>
<feature type="transmembrane region" description="Helical" evidence="1">
    <location>
        <begin position="12"/>
        <end position="31"/>
    </location>
</feature>
<proteinExistence type="predicted"/>